<evidence type="ECO:0000313" key="3">
    <source>
        <dbReference type="Proteomes" id="UP000472971"/>
    </source>
</evidence>
<protein>
    <recommendedName>
        <fullName evidence="5">Antitoxin VbhA domain-containing protein</fullName>
    </recommendedName>
</protein>
<sequence>MSMDKYLIANSTREQRAKFVADALAINALGSEPLTKENWALLQTYVDGENEIDEVLQMAICKYKK</sequence>
<dbReference type="EMBL" id="JACEIO010000053">
    <property type="protein sequence ID" value="MBA4538578.1"/>
    <property type="molecule type" value="Genomic_DNA"/>
</dbReference>
<evidence type="ECO:0000313" key="1">
    <source>
        <dbReference type="EMBL" id="MBA4538578.1"/>
    </source>
</evidence>
<dbReference type="RefSeq" id="WP_163243339.1">
    <property type="nucleotide sequence ID" value="NZ_JAAIWN010000055.1"/>
</dbReference>
<dbReference type="Proteomes" id="UP000472971">
    <property type="component" value="Unassembled WGS sequence"/>
</dbReference>
<gene>
    <name evidence="2" type="ORF">G4D64_15900</name>
    <name evidence="1" type="ORF">H1Z61_15940</name>
</gene>
<comment type="caution">
    <text evidence="2">The sequence shown here is derived from an EMBL/GenBank/DDBJ whole genome shotgun (WGS) entry which is preliminary data.</text>
</comment>
<dbReference type="Gene3D" id="1.10.8.1050">
    <property type="entry name" value="Antitoxin VbhA-like"/>
    <property type="match status" value="1"/>
</dbReference>
<dbReference type="InterPro" id="IPR043038">
    <property type="entry name" value="VbhA_sf"/>
</dbReference>
<evidence type="ECO:0008006" key="5">
    <source>
        <dbReference type="Google" id="ProtNLM"/>
    </source>
</evidence>
<dbReference type="EMBL" id="JAAIWN010000055">
    <property type="protein sequence ID" value="NEY82941.1"/>
    <property type="molecule type" value="Genomic_DNA"/>
</dbReference>
<dbReference type="Proteomes" id="UP000570010">
    <property type="component" value="Unassembled WGS sequence"/>
</dbReference>
<name>A0A6B3W5D2_9BACI</name>
<keyword evidence="3" id="KW-1185">Reference proteome</keyword>
<proteinExistence type="predicted"/>
<organism evidence="2 3">
    <name type="scientific">Bacillus aquiflavi</name>
    <dbReference type="NCBI Taxonomy" id="2672567"/>
    <lineage>
        <taxon>Bacteria</taxon>
        <taxon>Bacillati</taxon>
        <taxon>Bacillota</taxon>
        <taxon>Bacilli</taxon>
        <taxon>Bacillales</taxon>
        <taxon>Bacillaceae</taxon>
        <taxon>Bacillus</taxon>
    </lineage>
</organism>
<reference evidence="2 3" key="1">
    <citation type="submission" date="2020-02" db="EMBL/GenBank/DDBJ databases">
        <title>Bacillus aquiflavi sp. nov., isolated from yellow water of strong flavor Chinese baijiu in Yibin region of China.</title>
        <authorList>
            <person name="Xie J."/>
        </authorList>
    </citation>
    <scope>NUCLEOTIDE SEQUENCE [LARGE SCALE GENOMIC DNA]</scope>
    <source>
        <strain evidence="2 3">3H-10</strain>
    </source>
</reference>
<evidence type="ECO:0000313" key="4">
    <source>
        <dbReference type="Proteomes" id="UP000570010"/>
    </source>
</evidence>
<reference evidence="1 4" key="2">
    <citation type="submission" date="2020-07" db="EMBL/GenBank/DDBJ databases">
        <authorList>
            <person name="Feng H."/>
        </authorList>
    </citation>
    <scope>NUCLEOTIDE SEQUENCE [LARGE SCALE GENOMIC DNA]</scope>
    <source>
        <strain evidence="4">s-12</strain>
        <strain evidence="1">S-12</strain>
    </source>
</reference>
<accession>A0A6B3W5D2</accession>
<dbReference type="AlphaFoldDB" id="A0A6B3W5D2"/>
<evidence type="ECO:0000313" key="2">
    <source>
        <dbReference type="EMBL" id="NEY82941.1"/>
    </source>
</evidence>